<dbReference type="Proteomes" id="UP000192342">
    <property type="component" value="Unassembled WGS sequence"/>
</dbReference>
<comment type="caution">
    <text evidence="1">The sequence shown here is derived from an EMBL/GenBank/DDBJ whole genome shotgun (WGS) entry which is preliminary data.</text>
</comment>
<protein>
    <submittedName>
        <fullName evidence="1">Sulfotransferase</fullName>
    </submittedName>
</protein>
<dbReference type="STRING" id="1317117.ATO7_04655"/>
<dbReference type="InterPro" id="IPR027417">
    <property type="entry name" value="P-loop_NTPase"/>
</dbReference>
<dbReference type="AlphaFoldDB" id="A0A1Y1SIB8"/>
<keyword evidence="2" id="KW-1185">Reference proteome</keyword>
<dbReference type="GO" id="GO:0016740">
    <property type="term" value="F:transferase activity"/>
    <property type="evidence" value="ECO:0007669"/>
    <property type="project" value="UniProtKB-KW"/>
</dbReference>
<name>A0A1Y1SIB8_9GAMM</name>
<dbReference type="SUPFAM" id="SSF52540">
    <property type="entry name" value="P-loop containing nucleoside triphosphate hydrolases"/>
    <property type="match status" value="1"/>
</dbReference>
<evidence type="ECO:0000313" key="2">
    <source>
        <dbReference type="Proteomes" id="UP000192342"/>
    </source>
</evidence>
<reference evidence="1 2" key="1">
    <citation type="submission" date="2013-04" db="EMBL/GenBank/DDBJ databases">
        <title>Oceanococcus atlanticus 22II-S10r2 Genome Sequencing.</title>
        <authorList>
            <person name="Lai Q."/>
            <person name="Li G."/>
            <person name="Shao Z."/>
        </authorList>
    </citation>
    <scope>NUCLEOTIDE SEQUENCE [LARGE SCALE GENOMIC DNA]</scope>
    <source>
        <strain evidence="1 2">22II-S10r2</strain>
    </source>
</reference>
<dbReference type="EMBL" id="AQQV01000001">
    <property type="protein sequence ID" value="ORE89140.1"/>
    <property type="molecule type" value="Genomic_DNA"/>
</dbReference>
<accession>A0A1Y1SIB8</accession>
<proteinExistence type="predicted"/>
<keyword evidence="1" id="KW-0808">Transferase</keyword>
<evidence type="ECO:0000313" key="1">
    <source>
        <dbReference type="EMBL" id="ORE89140.1"/>
    </source>
</evidence>
<organism evidence="1 2">
    <name type="scientific">Oceanococcus atlanticus</name>
    <dbReference type="NCBI Taxonomy" id="1317117"/>
    <lineage>
        <taxon>Bacteria</taxon>
        <taxon>Pseudomonadati</taxon>
        <taxon>Pseudomonadota</taxon>
        <taxon>Gammaproteobacteria</taxon>
        <taxon>Chromatiales</taxon>
        <taxon>Oceanococcaceae</taxon>
        <taxon>Oceanococcus</taxon>
    </lineage>
</organism>
<dbReference type="Gene3D" id="3.40.50.300">
    <property type="entry name" value="P-loop containing nucleotide triphosphate hydrolases"/>
    <property type="match status" value="1"/>
</dbReference>
<gene>
    <name evidence="1" type="ORF">ATO7_04655</name>
</gene>
<sequence length="173" mass="20479">MNLRKGYEKKSFADALEAEERRLEQGTQSMLRYSYISRGYYHEQISRYLEYFDHSMMRIYVFEQDIIPAWENVWTGLCSFLDLPHDATPPLQQSNSARQIRSPLVSWAMRQPVLKRMKNKVISRNANLKLRHALSQRAPAADPEMIAALNDRYFKNDIKKLETLLNRPLNAWR</sequence>